<accession>Q9PRZ9</accession>
<name>Q9PRZ9_MICUN</name>
<protein>
    <submittedName>
        <fullName>Gonadotropin I beta subunit</fullName>
    </submittedName>
</protein>
<sequence>DQGCGFYCEPEEIEI</sequence>
<reference key="1">
    <citation type="journal article" date="1993" name="Gen. Comp. Endocrinol.">
        <title>Isolation of gonadotropin subunits and evidence for two distinct gonadotropins in Atlantic croaker (Micropogonias undulatus).</title>
        <authorList>
            <person name="Copeland P.A."/>
            <person name="Thomas P."/>
        </authorList>
    </citation>
    <scope>PROTEIN SEQUENCE</scope>
</reference>
<organism>
    <name type="scientific">Micropogonias undulatus</name>
    <name type="common">Atlantic croaker</name>
    <dbReference type="NCBI Taxonomy" id="29154"/>
    <lineage>
        <taxon>Eukaryota</taxon>
        <taxon>Metazoa</taxon>
        <taxon>Chordata</taxon>
        <taxon>Craniata</taxon>
        <taxon>Vertebrata</taxon>
        <taxon>Euteleostomi</taxon>
        <taxon>Actinopterygii</taxon>
        <taxon>Neopterygii</taxon>
        <taxon>Teleostei</taxon>
        <taxon>Neoteleostei</taxon>
        <taxon>Acanthomorphata</taxon>
        <taxon>Eupercaria</taxon>
        <taxon>Sciaenidae</taxon>
        <taxon>Micropogonias</taxon>
    </lineage>
</organism>
<proteinExistence type="evidence at protein level"/>
<keyword id="KW-0903">Direct protein sequencing</keyword>